<feature type="compositionally biased region" description="Polar residues" evidence="1">
    <location>
        <begin position="45"/>
        <end position="59"/>
    </location>
</feature>
<organism evidence="2 3">
    <name type="scientific">Persephonella atlantica</name>
    <dbReference type="NCBI Taxonomy" id="2699429"/>
    <lineage>
        <taxon>Bacteria</taxon>
        <taxon>Pseudomonadati</taxon>
        <taxon>Aquificota</taxon>
        <taxon>Aquificia</taxon>
        <taxon>Aquificales</taxon>
        <taxon>Hydrogenothermaceae</taxon>
        <taxon>Persephonella</taxon>
    </lineage>
</organism>
<evidence type="ECO:0000313" key="3">
    <source>
        <dbReference type="Proteomes" id="UP000772812"/>
    </source>
</evidence>
<feature type="region of interest" description="Disordered" evidence="1">
    <location>
        <begin position="29"/>
        <end position="59"/>
    </location>
</feature>
<feature type="compositionally biased region" description="Low complexity" evidence="1">
    <location>
        <begin position="29"/>
        <end position="44"/>
    </location>
</feature>
<keyword evidence="3" id="KW-1185">Reference proteome</keyword>
<protein>
    <recommendedName>
        <fullName evidence="4">Motility protein</fullName>
    </recommendedName>
</protein>
<dbReference type="Proteomes" id="UP000772812">
    <property type="component" value="Unassembled WGS sequence"/>
</dbReference>
<accession>A0ABS1GH91</accession>
<comment type="caution">
    <text evidence="2">The sequence shown here is derived from an EMBL/GenBank/DDBJ whole genome shotgun (WGS) entry which is preliminary data.</text>
</comment>
<dbReference type="RefSeq" id="WP_200673628.1">
    <property type="nucleotide sequence ID" value="NZ_JAACYA010000001.1"/>
</dbReference>
<dbReference type="EMBL" id="JAACYA010000001">
    <property type="protein sequence ID" value="MBK3332246.1"/>
    <property type="molecule type" value="Genomic_DNA"/>
</dbReference>
<proteinExistence type="predicted"/>
<evidence type="ECO:0000313" key="2">
    <source>
        <dbReference type="EMBL" id="MBK3332246.1"/>
    </source>
</evidence>
<name>A0ABS1GH91_9AQUI</name>
<evidence type="ECO:0008006" key="4">
    <source>
        <dbReference type="Google" id="ProtNLM"/>
    </source>
</evidence>
<evidence type="ECO:0000256" key="1">
    <source>
        <dbReference type="SAM" id="MobiDB-lite"/>
    </source>
</evidence>
<sequence length="59" mass="6750">MKVENNGMSVYKSILDMQRQMVDMLIQQNLQTDQSQQNSTQETQKPQNVISGTKVSIYA</sequence>
<reference evidence="2 3" key="1">
    <citation type="journal article" date="2021" name="Syst. Appl. Microbiol.">
        <title>Persephonella atlantica sp. nov.: How to adapt to physico-chemical gradients in high temperature hydrothermal habitats.</title>
        <authorList>
            <person name="Francois D.X."/>
            <person name="Godfroy A."/>
            <person name="Mathien C."/>
            <person name="Aube J."/>
            <person name="Cathalot C."/>
            <person name="Lesongeur F."/>
            <person name="L'Haridon S."/>
            <person name="Philippon X."/>
            <person name="Roussel E.G."/>
        </authorList>
    </citation>
    <scope>NUCLEOTIDE SEQUENCE [LARGE SCALE GENOMIC DNA]</scope>
    <source>
        <strain evidence="2 3">MO1340</strain>
    </source>
</reference>
<gene>
    <name evidence="2" type="ORF">GWK41_04095</name>
</gene>